<dbReference type="Proteomes" id="UP001197214">
    <property type="component" value="Unassembled WGS sequence"/>
</dbReference>
<keyword evidence="4" id="KW-0444">Lipid biosynthesis</keyword>
<keyword evidence="11" id="KW-0436">Ligase</keyword>
<keyword evidence="7" id="KW-0275">Fatty acid biosynthesis</keyword>
<keyword evidence="8" id="KW-0092">Biotin</keyword>
<dbReference type="PROSITE" id="PS00188">
    <property type="entry name" value="BIOTIN"/>
    <property type="match status" value="1"/>
</dbReference>
<dbReference type="CDD" id="cd06850">
    <property type="entry name" value="biotinyl_domain"/>
    <property type="match status" value="1"/>
</dbReference>
<feature type="compositionally biased region" description="Pro residues" evidence="9">
    <location>
        <begin position="60"/>
        <end position="73"/>
    </location>
</feature>
<dbReference type="PROSITE" id="PS50968">
    <property type="entry name" value="BIOTINYL_LIPOYL"/>
    <property type="match status" value="1"/>
</dbReference>
<evidence type="ECO:0000256" key="4">
    <source>
        <dbReference type="ARBA" id="ARBA00022516"/>
    </source>
</evidence>
<evidence type="ECO:0000256" key="5">
    <source>
        <dbReference type="ARBA" id="ARBA00022832"/>
    </source>
</evidence>
<keyword evidence="5" id="KW-0276">Fatty acid metabolism</keyword>
<keyword evidence="6" id="KW-0443">Lipid metabolism</keyword>
<dbReference type="PANTHER" id="PTHR45266">
    <property type="entry name" value="OXALOACETATE DECARBOXYLASE ALPHA CHAIN"/>
    <property type="match status" value="1"/>
</dbReference>
<accession>A0ABS6XI03</accession>
<dbReference type="InterPro" id="IPR050709">
    <property type="entry name" value="Biotin_Carboxyl_Carrier/Decarb"/>
</dbReference>
<evidence type="ECO:0000259" key="10">
    <source>
        <dbReference type="PROSITE" id="PS50968"/>
    </source>
</evidence>
<evidence type="ECO:0000256" key="2">
    <source>
        <dbReference type="ARBA" id="ARBA00005194"/>
    </source>
</evidence>
<organism evidence="11 12">
    <name type="scientific">Stakelama flava</name>
    <dbReference type="NCBI Taxonomy" id="2860338"/>
    <lineage>
        <taxon>Bacteria</taxon>
        <taxon>Pseudomonadati</taxon>
        <taxon>Pseudomonadota</taxon>
        <taxon>Alphaproteobacteria</taxon>
        <taxon>Sphingomonadales</taxon>
        <taxon>Sphingomonadaceae</taxon>
        <taxon>Stakelama</taxon>
    </lineage>
</organism>
<evidence type="ECO:0000313" key="12">
    <source>
        <dbReference type="Proteomes" id="UP001197214"/>
    </source>
</evidence>
<evidence type="ECO:0000256" key="6">
    <source>
        <dbReference type="ARBA" id="ARBA00023098"/>
    </source>
</evidence>
<feature type="region of interest" description="Disordered" evidence="9">
    <location>
        <begin position="46"/>
        <end position="95"/>
    </location>
</feature>
<evidence type="ECO:0000256" key="7">
    <source>
        <dbReference type="ARBA" id="ARBA00023160"/>
    </source>
</evidence>
<keyword evidence="12" id="KW-1185">Reference proteome</keyword>
<dbReference type="RefSeq" id="WP_219236945.1">
    <property type="nucleotide sequence ID" value="NZ_JAHWZX010000002.1"/>
</dbReference>
<gene>
    <name evidence="11" type="primary">accB</name>
    <name evidence="11" type="ORF">KY084_03000</name>
</gene>
<evidence type="ECO:0000256" key="3">
    <source>
        <dbReference type="ARBA" id="ARBA00017562"/>
    </source>
</evidence>
<comment type="pathway">
    <text evidence="2">Lipid metabolism; fatty acid biosynthesis.</text>
</comment>
<dbReference type="EMBL" id="JAHWZX010000002">
    <property type="protein sequence ID" value="MBW4329842.1"/>
    <property type="molecule type" value="Genomic_DNA"/>
</dbReference>
<dbReference type="Pfam" id="PF00364">
    <property type="entry name" value="Biotin_lipoyl"/>
    <property type="match status" value="1"/>
</dbReference>
<evidence type="ECO:0000256" key="1">
    <source>
        <dbReference type="ARBA" id="ARBA00003761"/>
    </source>
</evidence>
<dbReference type="InterPro" id="IPR000089">
    <property type="entry name" value="Biotin_lipoyl"/>
</dbReference>
<dbReference type="InterPro" id="IPR001249">
    <property type="entry name" value="AcCoA_biotinCC"/>
</dbReference>
<dbReference type="PANTHER" id="PTHR45266:SF3">
    <property type="entry name" value="OXALOACETATE DECARBOXYLASE ALPHA CHAIN"/>
    <property type="match status" value="1"/>
</dbReference>
<dbReference type="NCBIfam" id="TIGR00531">
    <property type="entry name" value="BCCP"/>
    <property type="match status" value="1"/>
</dbReference>
<feature type="domain" description="Lipoyl-binding" evidence="10">
    <location>
        <begin position="92"/>
        <end position="168"/>
    </location>
</feature>
<protein>
    <recommendedName>
        <fullName evidence="3">Biotin carboxyl carrier protein of acetyl-CoA carboxylase</fullName>
    </recommendedName>
</protein>
<reference evidence="11 12" key="1">
    <citation type="submission" date="2021-07" db="EMBL/GenBank/DDBJ databases">
        <title>Stakelama flava sp. nov., a novel endophytic bacterium isolated from branch of Kandelia candel.</title>
        <authorList>
            <person name="Tuo L."/>
        </authorList>
    </citation>
    <scope>NUCLEOTIDE SEQUENCE [LARGE SCALE GENOMIC DNA]</scope>
    <source>
        <strain evidence="11 12">CBK3Z-3</strain>
    </source>
</reference>
<evidence type="ECO:0000256" key="8">
    <source>
        <dbReference type="ARBA" id="ARBA00023267"/>
    </source>
</evidence>
<sequence length="168" mass="17315">MSEDKKHAGAIAVDIDLVRQLAAVLDDTQLTEIEVEDGDRRVRVARKPGNAAPANYAVPQPQPAPAPAAPVPPAGASVPAVDTAGPSAEDDADAVRSPMVGTAYLAAEPGTKPFIAPGQRIEAGDTLLIVEAMKVMNPISAPNSGTVKAVLVENGQPVEFDQPLVIVE</sequence>
<dbReference type="InterPro" id="IPR001882">
    <property type="entry name" value="Biotin_BS"/>
</dbReference>
<evidence type="ECO:0000313" key="11">
    <source>
        <dbReference type="EMBL" id="MBW4329842.1"/>
    </source>
</evidence>
<name>A0ABS6XI03_9SPHN</name>
<dbReference type="GO" id="GO:0003989">
    <property type="term" value="F:acetyl-CoA carboxylase activity"/>
    <property type="evidence" value="ECO:0007669"/>
    <property type="project" value="UniProtKB-EC"/>
</dbReference>
<evidence type="ECO:0000256" key="9">
    <source>
        <dbReference type="SAM" id="MobiDB-lite"/>
    </source>
</evidence>
<comment type="function">
    <text evidence="1">This protein is a component of the acetyl coenzyme A carboxylase complex; first, biotin carboxylase catalyzes the carboxylation of the carrier protein and then the transcarboxylase transfers the carboxyl group to form malonyl-CoA.</text>
</comment>
<proteinExistence type="predicted"/>
<comment type="caution">
    <text evidence="11">The sequence shown here is derived from an EMBL/GenBank/DDBJ whole genome shotgun (WGS) entry which is preliminary data.</text>
</comment>